<accession>A0A7C4RUW3</accession>
<feature type="binding site" evidence="10">
    <location>
        <begin position="11"/>
        <end position="16"/>
    </location>
    <ligand>
        <name>NADP(+)</name>
        <dbReference type="ChEBI" id="CHEBI:58349"/>
    </ligand>
</feature>
<feature type="binding site" evidence="10">
    <location>
        <position position="60"/>
    </location>
    <ligand>
        <name>NADPH</name>
        <dbReference type="ChEBI" id="CHEBI:57783"/>
    </ligand>
</feature>
<name>A0A7C4RUW3_9BACT</name>
<evidence type="ECO:0000256" key="5">
    <source>
        <dbReference type="ARBA" id="ARBA00022650"/>
    </source>
</evidence>
<evidence type="ECO:0000256" key="2">
    <source>
        <dbReference type="ARBA" id="ARBA00005525"/>
    </source>
</evidence>
<dbReference type="GO" id="GO:0004735">
    <property type="term" value="F:pyrroline-5-carboxylate reductase activity"/>
    <property type="evidence" value="ECO:0007669"/>
    <property type="project" value="UniProtKB-UniRule"/>
</dbReference>
<comment type="function">
    <text evidence="8">Catalyzes the reduction of 1-pyrroline-5-carboxylate (PCA) to L-proline.</text>
</comment>
<sequence>MNRIEGTIGFIGAGNMAEAMIGALLHARICTPEKIVVYDIDAHKPAALRTRYGIHPAADNHSVYQASDILVLAVKPQFFEPAVTSITKHPLYPCNARKLIVSIAAGIRIGKIEHLFYADHPESIQMQHPIIRVMPNTPALVLAGVSGMSPNRFATEPDILQARTILESMGTVLEFEEDQLDAVTAVSGSGPAYVFYLMEAMMAAAERLGLEPEKAAILVRETLRGAVELVRHSGETPEALRRKVTSPGGTTEAALRVLEERAVKQGWIAAIEAAAARGRELGNT</sequence>
<feature type="domain" description="Pyrroline-5-carboxylate reductase dimerisation" evidence="13">
    <location>
        <begin position="177"/>
        <end position="281"/>
    </location>
</feature>
<comment type="catalytic activity">
    <reaction evidence="8 11">
        <text>L-proline + NADP(+) = (S)-1-pyrroline-5-carboxylate + NADPH + 2 H(+)</text>
        <dbReference type="Rhea" id="RHEA:14109"/>
        <dbReference type="ChEBI" id="CHEBI:15378"/>
        <dbReference type="ChEBI" id="CHEBI:17388"/>
        <dbReference type="ChEBI" id="CHEBI:57783"/>
        <dbReference type="ChEBI" id="CHEBI:58349"/>
        <dbReference type="ChEBI" id="CHEBI:60039"/>
        <dbReference type="EC" id="1.5.1.2"/>
    </reaction>
</comment>
<feature type="domain" description="Pyrroline-5-carboxylate reductase catalytic N-terminal" evidence="12">
    <location>
        <begin position="7"/>
        <end position="106"/>
    </location>
</feature>
<dbReference type="UniPathway" id="UPA00098">
    <property type="reaction ID" value="UER00361"/>
</dbReference>
<evidence type="ECO:0000256" key="10">
    <source>
        <dbReference type="PIRSR" id="PIRSR000193-1"/>
    </source>
</evidence>
<proteinExistence type="inferred from homology"/>
<comment type="pathway">
    <text evidence="8 11">Amino-acid biosynthesis; L-proline biosynthesis; L-proline from L-glutamate 5-semialdehyde: step 1/1.</text>
</comment>
<keyword evidence="7 8" id="KW-0560">Oxidoreductase</keyword>
<dbReference type="Pfam" id="PF14748">
    <property type="entry name" value="P5CR_dimer"/>
    <property type="match status" value="1"/>
</dbReference>
<dbReference type="GO" id="GO:0055129">
    <property type="term" value="P:L-proline biosynthetic process"/>
    <property type="evidence" value="ECO:0007669"/>
    <property type="project" value="UniProtKB-UniRule"/>
</dbReference>
<gene>
    <name evidence="8" type="primary">proC</name>
    <name evidence="14" type="ORF">ENS29_17530</name>
</gene>
<comment type="caution">
    <text evidence="14">The sequence shown here is derived from an EMBL/GenBank/DDBJ whole genome shotgun (WGS) entry which is preliminary data.</text>
</comment>
<comment type="catalytic activity">
    <reaction evidence="8">
        <text>L-proline + NAD(+) = (S)-1-pyrroline-5-carboxylate + NADH + 2 H(+)</text>
        <dbReference type="Rhea" id="RHEA:14105"/>
        <dbReference type="ChEBI" id="CHEBI:15378"/>
        <dbReference type="ChEBI" id="CHEBI:17388"/>
        <dbReference type="ChEBI" id="CHEBI:57540"/>
        <dbReference type="ChEBI" id="CHEBI:57945"/>
        <dbReference type="ChEBI" id="CHEBI:60039"/>
        <dbReference type="EC" id="1.5.1.2"/>
    </reaction>
</comment>
<evidence type="ECO:0000256" key="1">
    <source>
        <dbReference type="ARBA" id="ARBA00004496"/>
    </source>
</evidence>
<dbReference type="FunFam" id="3.40.50.720:FF:000190">
    <property type="entry name" value="Pyrroline-5-carboxylate reductase"/>
    <property type="match status" value="1"/>
</dbReference>
<evidence type="ECO:0000259" key="13">
    <source>
        <dbReference type="Pfam" id="PF14748"/>
    </source>
</evidence>
<dbReference type="InterPro" id="IPR008927">
    <property type="entry name" value="6-PGluconate_DH-like_C_sf"/>
</dbReference>
<dbReference type="InterPro" id="IPR028939">
    <property type="entry name" value="P5C_Rdtase_cat_N"/>
</dbReference>
<keyword evidence="3 8" id="KW-0963">Cytoplasm</keyword>
<evidence type="ECO:0000256" key="9">
    <source>
        <dbReference type="NCBIfam" id="TIGR00112"/>
    </source>
</evidence>
<dbReference type="InterPro" id="IPR053790">
    <property type="entry name" value="P5CR-like_CS"/>
</dbReference>
<reference evidence="14" key="1">
    <citation type="journal article" date="2020" name="mSystems">
        <title>Genome- and Community-Level Interaction Insights into Carbon Utilization and Element Cycling Functions of Hydrothermarchaeota in Hydrothermal Sediment.</title>
        <authorList>
            <person name="Zhou Z."/>
            <person name="Liu Y."/>
            <person name="Xu W."/>
            <person name="Pan J."/>
            <person name="Luo Z.H."/>
            <person name="Li M."/>
        </authorList>
    </citation>
    <scope>NUCLEOTIDE SEQUENCE [LARGE SCALE GENOMIC DNA]</scope>
    <source>
        <strain evidence="14">SpSt-477</strain>
    </source>
</reference>
<dbReference type="PROSITE" id="PS00521">
    <property type="entry name" value="P5CR"/>
    <property type="match status" value="1"/>
</dbReference>
<dbReference type="PANTHER" id="PTHR11645">
    <property type="entry name" value="PYRROLINE-5-CARBOXYLATE REDUCTASE"/>
    <property type="match status" value="1"/>
</dbReference>
<dbReference type="InterPro" id="IPR029036">
    <property type="entry name" value="P5CR_dimer"/>
</dbReference>
<dbReference type="Gene3D" id="1.10.3730.10">
    <property type="entry name" value="ProC C-terminal domain-like"/>
    <property type="match status" value="1"/>
</dbReference>
<dbReference type="AlphaFoldDB" id="A0A7C4RUW3"/>
<dbReference type="PANTHER" id="PTHR11645:SF49">
    <property type="entry name" value="PYRROLINE-5-CARBOXYLATE REDUCTASE 1"/>
    <property type="match status" value="1"/>
</dbReference>
<evidence type="ECO:0000256" key="8">
    <source>
        <dbReference type="HAMAP-Rule" id="MF_01925"/>
    </source>
</evidence>
<evidence type="ECO:0000256" key="7">
    <source>
        <dbReference type="ARBA" id="ARBA00023002"/>
    </source>
</evidence>
<dbReference type="SUPFAM" id="SSF51735">
    <property type="entry name" value="NAD(P)-binding Rossmann-fold domains"/>
    <property type="match status" value="1"/>
</dbReference>
<dbReference type="Gene3D" id="3.40.50.720">
    <property type="entry name" value="NAD(P)-binding Rossmann-like Domain"/>
    <property type="match status" value="1"/>
</dbReference>
<evidence type="ECO:0000256" key="4">
    <source>
        <dbReference type="ARBA" id="ARBA00022605"/>
    </source>
</evidence>
<evidence type="ECO:0000256" key="6">
    <source>
        <dbReference type="ARBA" id="ARBA00022857"/>
    </source>
</evidence>
<dbReference type="EC" id="1.5.1.2" evidence="8 9"/>
<dbReference type="InterPro" id="IPR000304">
    <property type="entry name" value="Pyrroline-COOH_reductase"/>
</dbReference>
<dbReference type="PIRSF" id="PIRSF000193">
    <property type="entry name" value="Pyrrol-5-carb_rd"/>
    <property type="match status" value="1"/>
</dbReference>
<keyword evidence="5 8" id="KW-0641">Proline biosynthesis</keyword>
<comment type="similarity">
    <text evidence="2 8 11">Belongs to the pyrroline-5-carboxylate reductase family.</text>
</comment>
<keyword evidence="4 8" id="KW-0028">Amino-acid biosynthesis</keyword>
<comment type="subcellular location">
    <subcellularLocation>
        <location evidence="1 8">Cytoplasm</location>
    </subcellularLocation>
</comment>
<dbReference type="NCBIfam" id="TIGR00112">
    <property type="entry name" value="proC"/>
    <property type="match status" value="1"/>
</dbReference>
<protein>
    <recommendedName>
        <fullName evidence="8 9">Pyrroline-5-carboxylate reductase</fullName>
        <shortName evidence="8">P5C reductase</shortName>
        <shortName evidence="8">P5CR</shortName>
        <ecNumber evidence="8 9">1.5.1.2</ecNumber>
    </recommendedName>
    <alternativeName>
        <fullName evidence="8">PCA reductase</fullName>
    </alternativeName>
</protein>
<keyword evidence="6 8" id="KW-0521">NADP</keyword>
<dbReference type="InterPro" id="IPR036291">
    <property type="entry name" value="NAD(P)-bd_dom_sf"/>
</dbReference>
<feature type="binding site" evidence="10">
    <location>
        <begin position="73"/>
        <end position="76"/>
    </location>
    <ligand>
        <name>NADP(+)</name>
        <dbReference type="ChEBI" id="CHEBI:58349"/>
    </ligand>
</feature>
<organism evidence="14">
    <name type="scientific">Desulfatirhabdium butyrativorans</name>
    <dbReference type="NCBI Taxonomy" id="340467"/>
    <lineage>
        <taxon>Bacteria</taxon>
        <taxon>Pseudomonadati</taxon>
        <taxon>Thermodesulfobacteriota</taxon>
        <taxon>Desulfobacteria</taxon>
        <taxon>Desulfobacterales</taxon>
        <taxon>Desulfatirhabdiaceae</taxon>
        <taxon>Desulfatirhabdium</taxon>
    </lineage>
</organism>
<dbReference type="GO" id="GO:0005737">
    <property type="term" value="C:cytoplasm"/>
    <property type="evidence" value="ECO:0007669"/>
    <property type="project" value="UniProtKB-SubCell"/>
</dbReference>
<dbReference type="FunFam" id="1.10.3730.10:FF:000001">
    <property type="entry name" value="Pyrroline-5-carboxylate reductase"/>
    <property type="match status" value="1"/>
</dbReference>
<dbReference type="SUPFAM" id="SSF48179">
    <property type="entry name" value="6-phosphogluconate dehydrogenase C-terminal domain-like"/>
    <property type="match status" value="1"/>
</dbReference>
<dbReference type="HAMAP" id="MF_01925">
    <property type="entry name" value="P5C_reductase"/>
    <property type="match status" value="1"/>
</dbReference>
<evidence type="ECO:0000313" key="14">
    <source>
        <dbReference type="EMBL" id="HGU34623.1"/>
    </source>
</evidence>
<evidence type="ECO:0000256" key="11">
    <source>
        <dbReference type="RuleBase" id="RU003903"/>
    </source>
</evidence>
<evidence type="ECO:0000259" key="12">
    <source>
        <dbReference type="Pfam" id="PF03807"/>
    </source>
</evidence>
<dbReference type="EMBL" id="DSUH01000399">
    <property type="protein sequence ID" value="HGU34623.1"/>
    <property type="molecule type" value="Genomic_DNA"/>
</dbReference>
<evidence type="ECO:0000256" key="3">
    <source>
        <dbReference type="ARBA" id="ARBA00022490"/>
    </source>
</evidence>
<dbReference type="Pfam" id="PF03807">
    <property type="entry name" value="F420_oxidored"/>
    <property type="match status" value="1"/>
</dbReference>